<comment type="caution">
    <text evidence="2">The sequence shown here is derived from an EMBL/GenBank/DDBJ whole genome shotgun (WGS) entry which is preliminary data.</text>
</comment>
<dbReference type="AlphaFoldDB" id="A0A0K8MAX3"/>
<evidence type="ECO:0000256" key="1">
    <source>
        <dbReference type="SAM" id="Coils"/>
    </source>
</evidence>
<sequence>MLGLLIFKILETLSGLFGSLGSLGYRVISFFFKRDAALEAENEALKQEIVELKKQCERIIDVQKEQAEVCIQPTPDRSAVDQWLHENRDTPPSQS</sequence>
<name>A0A0K8MAX3_9PROT</name>
<reference evidence="2 3" key="1">
    <citation type="submission" date="2015-03" db="EMBL/GenBank/DDBJ databases">
        <title>Caedibacter varicaedens, whole genome shotgun sequence.</title>
        <authorList>
            <person name="Suzuki H."/>
            <person name="Dapper A.L."/>
            <person name="Gibson A.K."/>
            <person name="Jackson C."/>
            <person name="Lee H."/>
            <person name="Pejaver V.R."/>
            <person name="Doak T."/>
            <person name="Lynch M."/>
        </authorList>
    </citation>
    <scope>NUCLEOTIDE SEQUENCE [LARGE SCALE GENOMIC DNA]</scope>
</reference>
<organism evidence="2 3">
    <name type="scientific">Caedimonas varicaedens</name>
    <dbReference type="NCBI Taxonomy" id="1629334"/>
    <lineage>
        <taxon>Bacteria</taxon>
        <taxon>Pseudomonadati</taxon>
        <taxon>Pseudomonadota</taxon>
        <taxon>Alphaproteobacteria</taxon>
        <taxon>Holosporales</taxon>
        <taxon>Caedimonadaceae</taxon>
        <taxon>Caedimonas</taxon>
    </lineage>
</organism>
<keyword evidence="3" id="KW-1185">Reference proteome</keyword>
<keyword evidence="1" id="KW-0175">Coiled coil</keyword>
<proteinExistence type="predicted"/>
<evidence type="ECO:0000313" key="3">
    <source>
        <dbReference type="Proteomes" id="UP000036771"/>
    </source>
</evidence>
<evidence type="ECO:0000313" key="2">
    <source>
        <dbReference type="EMBL" id="GAO97670.1"/>
    </source>
</evidence>
<accession>A0A0K8MAX3</accession>
<feature type="coiled-coil region" evidence="1">
    <location>
        <begin position="35"/>
        <end position="62"/>
    </location>
</feature>
<dbReference type="Proteomes" id="UP000036771">
    <property type="component" value="Unassembled WGS sequence"/>
</dbReference>
<dbReference type="EMBL" id="BBVC01000014">
    <property type="protein sequence ID" value="GAO97670.1"/>
    <property type="molecule type" value="Genomic_DNA"/>
</dbReference>
<gene>
    <name evidence="2" type="ORF">Cva_00306</name>
</gene>
<protein>
    <submittedName>
        <fullName evidence="2">Uncharacterized protein</fullName>
    </submittedName>
</protein>
<dbReference type="STRING" id="1629334.Cva_00306"/>